<evidence type="ECO:0000256" key="6">
    <source>
        <dbReference type="RuleBase" id="RU003355"/>
    </source>
</evidence>
<keyword evidence="4 5" id="KW-0720">Serine protease</keyword>
<dbReference type="PROSITE" id="PS00136">
    <property type="entry name" value="SUBTILASE_ASP"/>
    <property type="match status" value="1"/>
</dbReference>
<feature type="active site" description="Charge relay system" evidence="5">
    <location>
        <position position="302"/>
    </location>
</feature>
<dbReference type="PROSITE" id="PS00138">
    <property type="entry name" value="SUBTILASE_SER"/>
    <property type="match status" value="1"/>
</dbReference>
<name>A0ABT0HLC0_9BACT</name>
<feature type="active site" description="Charge relay system" evidence="5">
    <location>
        <position position="472"/>
    </location>
</feature>
<evidence type="ECO:0000256" key="3">
    <source>
        <dbReference type="ARBA" id="ARBA00022801"/>
    </source>
</evidence>
<organism evidence="8 9">
    <name type="scientific">Spirosoma liriopis</name>
    <dbReference type="NCBI Taxonomy" id="2937440"/>
    <lineage>
        <taxon>Bacteria</taxon>
        <taxon>Pseudomonadati</taxon>
        <taxon>Bacteroidota</taxon>
        <taxon>Cytophagia</taxon>
        <taxon>Cytophagales</taxon>
        <taxon>Cytophagaceae</taxon>
        <taxon>Spirosoma</taxon>
    </lineage>
</organism>
<dbReference type="Pfam" id="PF00082">
    <property type="entry name" value="Peptidase_S8"/>
    <property type="match status" value="1"/>
</dbReference>
<keyword evidence="2 5" id="KW-0645">Protease</keyword>
<sequence length="548" mass="60463">MKTLRSPLFIKVTCFSYFALILNLVDLRAQRQPPNDWPYRDPTTDSIAGISLYKAYELLKGRPSVPVVVGVIDSGVDIAHEDLRDVIWQNPKETPNNSIDDDKNGYTDDLNGWNFMGAKDGTTYEYDQPEITQTYVLLKNKYDQANRATLSPTEQRQYDTYQTAKKQFLQRYEAVRSKRLAFSDTTQFWKAATQIGSLLPDSALTPQAIRRVDPGQDSVSIAVRDVLASAYRSTYGSFATYTELIRKNWTRFRRIIASDADIAYNSDYNPRQAVGDNPADPTERYYGGPTLQIGQSQQLAVHGSHVAGIIAAKRDNGLGIDGIADNARIMTVAVVPANGDERDKDVANGIRYAVENGAKVINMSFGKRLSPFKEQVDAAIRYAEEHDVLIVHAAGNNGENYDSVPAYPSARYENGQIAQNVLVVGNSTWRLNEGLAAYSSNYGLQTVDLFAPGTDILSTVPNNQYASFSGTSMAAPHVAGVAALLRSYFPKLTAVQVKDIMLRSSYKPNIDVRKPGRSGRPVPFGSLSKTGGLLNAYEAVKMAVSKNF</sequence>
<feature type="domain" description="Peptidase S8/S53" evidence="7">
    <location>
        <begin position="67"/>
        <end position="505"/>
    </location>
</feature>
<keyword evidence="9" id="KW-1185">Reference proteome</keyword>
<dbReference type="InterPro" id="IPR036852">
    <property type="entry name" value="Peptidase_S8/S53_dom_sf"/>
</dbReference>
<comment type="caution">
    <text evidence="8">The sequence shown here is derived from an EMBL/GenBank/DDBJ whole genome shotgun (WGS) entry which is preliminary data.</text>
</comment>
<dbReference type="RefSeq" id="WP_248477550.1">
    <property type="nucleotide sequence ID" value="NZ_JALPRF010000002.1"/>
</dbReference>
<reference evidence="8 9" key="1">
    <citation type="submission" date="2022-04" db="EMBL/GenBank/DDBJ databases">
        <title>Spirosoma sp. strain RP8 genome sequencing and assembly.</title>
        <authorList>
            <person name="Jung Y."/>
        </authorList>
    </citation>
    <scope>NUCLEOTIDE SEQUENCE [LARGE SCALE GENOMIC DNA]</scope>
    <source>
        <strain evidence="8 9">RP8</strain>
    </source>
</reference>
<evidence type="ECO:0000259" key="7">
    <source>
        <dbReference type="Pfam" id="PF00082"/>
    </source>
</evidence>
<dbReference type="InterPro" id="IPR023828">
    <property type="entry name" value="Peptidase_S8_Ser-AS"/>
</dbReference>
<dbReference type="PANTHER" id="PTHR43399">
    <property type="entry name" value="SUBTILISIN-RELATED"/>
    <property type="match status" value="1"/>
</dbReference>
<evidence type="ECO:0000313" key="8">
    <source>
        <dbReference type="EMBL" id="MCK8492958.1"/>
    </source>
</evidence>
<dbReference type="PROSITE" id="PS51892">
    <property type="entry name" value="SUBTILASE"/>
    <property type="match status" value="1"/>
</dbReference>
<protein>
    <submittedName>
        <fullName evidence="8">S8 family peptidase</fullName>
    </submittedName>
</protein>
<evidence type="ECO:0000256" key="1">
    <source>
        <dbReference type="ARBA" id="ARBA00011073"/>
    </source>
</evidence>
<dbReference type="PANTHER" id="PTHR43399:SF4">
    <property type="entry name" value="CELL WALL-ASSOCIATED PROTEASE"/>
    <property type="match status" value="1"/>
</dbReference>
<dbReference type="PRINTS" id="PR00723">
    <property type="entry name" value="SUBTILISIN"/>
</dbReference>
<dbReference type="CDD" id="cd07483">
    <property type="entry name" value="Peptidases_S8_Subtilisin_Novo-like"/>
    <property type="match status" value="1"/>
</dbReference>
<dbReference type="SUPFAM" id="SSF52743">
    <property type="entry name" value="Subtilisin-like"/>
    <property type="match status" value="1"/>
</dbReference>
<dbReference type="PROSITE" id="PS00137">
    <property type="entry name" value="SUBTILASE_HIS"/>
    <property type="match status" value="1"/>
</dbReference>
<dbReference type="InterPro" id="IPR022398">
    <property type="entry name" value="Peptidase_S8_His-AS"/>
</dbReference>
<dbReference type="InterPro" id="IPR023827">
    <property type="entry name" value="Peptidase_S8_Asp-AS"/>
</dbReference>
<evidence type="ECO:0000313" key="9">
    <source>
        <dbReference type="Proteomes" id="UP001202180"/>
    </source>
</evidence>
<dbReference type="Proteomes" id="UP001202180">
    <property type="component" value="Unassembled WGS sequence"/>
</dbReference>
<evidence type="ECO:0000256" key="4">
    <source>
        <dbReference type="ARBA" id="ARBA00022825"/>
    </source>
</evidence>
<dbReference type="EMBL" id="JALPRF010000002">
    <property type="protein sequence ID" value="MCK8492958.1"/>
    <property type="molecule type" value="Genomic_DNA"/>
</dbReference>
<feature type="active site" description="Charge relay system" evidence="5">
    <location>
        <position position="73"/>
    </location>
</feature>
<evidence type="ECO:0000256" key="2">
    <source>
        <dbReference type="ARBA" id="ARBA00022670"/>
    </source>
</evidence>
<proteinExistence type="inferred from homology"/>
<accession>A0ABT0HLC0</accession>
<dbReference type="InterPro" id="IPR034080">
    <property type="entry name" value="Protease_P7-like_dom"/>
</dbReference>
<dbReference type="Gene3D" id="3.40.50.200">
    <property type="entry name" value="Peptidase S8/S53 domain"/>
    <property type="match status" value="2"/>
</dbReference>
<evidence type="ECO:0000256" key="5">
    <source>
        <dbReference type="PROSITE-ProRule" id="PRU01240"/>
    </source>
</evidence>
<dbReference type="InterPro" id="IPR000209">
    <property type="entry name" value="Peptidase_S8/S53_dom"/>
</dbReference>
<gene>
    <name evidence="8" type="ORF">M0L20_13910</name>
</gene>
<dbReference type="InterPro" id="IPR051048">
    <property type="entry name" value="Peptidase_S8/S53_subtilisin"/>
</dbReference>
<keyword evidence="3 5" id="KW-0378">Hydrolase</keyword>
<comment type="similarity">
    <text evidence="1 5 6">Belongs to the peptidase S8 family.</text>
</comment>
<dbReference type="InterPro" id="IPR015500">
    <property type="entry name" value="Peptidase_S8_subtilisin-rel"/>
</dbReference>